<accession>R1F9R9</accession>
<feature type="domain" description="FAD-dependent oxidoreductase 2 FAD-binding" evidence="4">
    <location>
        <begin position="4"/>
        <end position="409"/>
    </location>
</feature>
<evidence type="ECO:0000259" key="4">
    <source>
        <dbReference type="Pfam" id="PF00890"/>
    </source>
</evidence>
<dbReference type="InterPro" id="IPR050315">
    <property type="entry name" value="FAD-oxidoreductase_2"/>
</dbReference>
<dbReference type="PATRIC" id="fig|1268236.3.peg.718"/>
<keyword evidence="6" id="KW-1185">Reference proteome</keyword>
<dbReference type="OrthoDB" id="6395323at2"/>
<keyword evidence="2" id="KW-0288">FMN</keyword>
<name>R1F9R9_9GAMM</name>
<dbReference type="GO" id="GO:0009331">
    <property type="term" value="C:glycerol-3-phosphate dehydrogenase (FAD) complex"/>
    <property type="evidence" value="ECO:0007669"/>
    <property type="project" value="InterPro"/>
</dbReference>
<dbReference type="EMBL" id="AQGQ01000011">
    <property type="protein sequence ID" value="EOD56473.1"/>
    <property type="molecule type" value="Genomic_DNA"/>
</dbReference>
<evidence type="ECO:0000313" key="5">
    <source>
        <dbReference type="EMBL" id="EOD56473.1"/>
    </source>
</evidence>
<dbReference type="RefSeq" id="WP_005893602.1">
    <property type="nucleotide sequence ID" value="NZ_AQGQ01000011.1"/>
</dbReference>
<dbReference type="NCBIfam" id="NF003720">
    <property type="entry name" value="PRK05329.1-3"/>
    <property type="match status" value="1"/>
</dbReference>
<dbReference type="GO" id="GO:0004368">
    <property type="term" value="F:glycerol-3-phosphate dehydrogenase (quinone) activity"/>
    <property type="evidence" value="ECO:0007669"/>
    <property type="project" value="UniProtKB-EC"/>
</dbReference>
<dbReference type="Pfam" id="PF00890">
    <property type="entry name" value="FAD_binding_2"/>
    <property type="match status" value="1"/>
</dbReference>
<evidence type="ECO:0000256" key="2">
    <source>
        <dbReference type="ARBA" id="ARBA00022643"/>
    </source>
</evidence>
<proteinExistence type="predicted"/>
<sequence length="444" mass="47386">MRFDTIIIGGGMAGLCAGLRLAEAGQKTLIMASGQSALHFSSGSVDLLDCQGDPFAALPAFLATHPRHPYQKVGLTHIAASLADLQRHCAEQGLPLFHESHNHLRLTPIGTLKPTWLSPSSSACLGEAPAPATMLLATLAGFRDFQPALAAANLAQHPRLAQSRILTGEINLPQLATFNRNPHEFRSADIARLFDKQGQEGQALLSALAEEIRRLLRESDAPDCRHLVLPACLSLGLVGPRLAELEQLTQCTLREVATMPPSLIGMRMQDALRRRFQALGGTFLISERVLGATLDGNRVTGVYSQNGADQLFEADDFVLASGSFFSRGLVSRLGGISEPIFDADVLSLAERDDWAGRHLFDHHPFMGFGVKTDEQLRVLRGGKALTNLYGAGSVLAHYDPVAEGSGSGVAVATGWQAASHILTKAAARDSMTGAPSTPSLAREA</sequence>
<comment type="caution">
    <text evidence="5">The sequence shown here is derived from an EMBL/GenBank/DDBJ whole genome shotgun (WGS) entry which is preliminary data.</text>
</comment>
<dbReference type="PIRSF" id="PIRSF000141">
    <property type="entry name" value="Anaerobic_G3P_dh"/>
    <property type="match status" value="1"/>
</dbReference>
<dbReference type="NCBIfam" id="NF003719">
    <property type="entry name" value="PRK05329.1-2"/>
    <property type="match status" value="1"/>
</dbReference>
<protein>
    <submittedName>
        <fullName evidence="5">Anaerobic glycerol-3-phosphate dehydrogenase subunit B</fullName>
        <ecNumber evidence="5">1.1.5.3</ecNumber>
    </submittedName>
</protein>
<keyword evidence="1" id="KW-0285">Flavoprotein</keyword>
<dbReference type="PANTHER" id="PTHR43400:SF11">
    <property type="entry name" value="ANAEROBIC GLYCEROL-3-PHOSPHATE DEHYDROGENASE SUBUNIT B"/>
    <property type="match status" value="1"/>
</dbReference>
<reference evidence="5 6" key="1">
    <citation type="journal article" date="2013" name="Genome Announc.">
        <title>Draft Genome Sequence of Aeromonas molluscorum Strain 848TT, Isolated from Bivalve Molluscs.</title>
        <authorList>
            <person name="Spataro N."/>
            <person name="Farfan M."/>
            <person name="Albarral V."/>
            <person name="Sanglas A."/>
            <person name="Loren J.G."/>
            <person name="Fuste M.C."/>
            <person name="Bosch E."/>
        </authorList>
    </citation>
    <scope>NUCLEOTIDE SEQUENCE [LARGE SCALE GENOMIC DNA]</scope>
    <source>
        <strain evidence="5 6">848</strain>
    </source>
</reference>
<dbReference type="SUPFAM" id="SSF51905">
    <property type="entry name" value="FAD/NAD(P)-binding domain"/>
    <property type="match status" value="1"/>
</dbReference>
<dbReference type="PANTHER" id="PTHR43400">
    <property type="entry name" value="FUMARATE REDUCTASE"/>
    <property type="match status" value="1"/>
</dbReference>
<dbReference type="NCBIfam" id="TIGR03378">
    <property type="entry name" value="glycerol3P_GlpB"/>
    <property type="match status" value="1"/>
</dbReference>
<gene>
    <name evidence="5" type="ORF">G113_03594</name>
</gene>
<evidence type="ECO:0000256" key="3">
    <source>
        <dbReference type="ARBA" id="ARBA00023002"/>
    </source>
</evidence>
<dbReference type="InterPro" id="IPR003953">
    <property type="entry name" value="FAD-dep_OxRdtase_2_FAD-bd"/>
</dbReference>
<dbReference type="Proteomes" id="UP000013526">
    <property type="component" value="Unassembled WGS sequence"/>
</dbReference>
<dbReference type="EC" id="1.1.5.3" evidence="5"/>
<dbReference type="AlphaFoldDB" id="R1F9R9"/>
<dbReference type="InterPro" id="IPR036188">
    <property type="entry name" value="FAD/NAD-bd_sf"/>
</dbReference>
<organism evidence="5 6">
    <name type="scientific">Aeromonas molluscorum 848</name>
    <dbReference type="NCBI Taxonomy" id="1268236"/>
    <lineage>
        <taxon>Bacteria</taxon>
        <taxon>Pseudomonadati</taxon>
        <taxon>Pseudomonadota</taxon>
        <taxon>Gammaproteobacteria</taxon>
        <taxon>Aeromonadales</taxon>
        <taxon>Aeromonadaceae</taxon>
        <taxon>Aeromonas</taxon>
    </lineage>
</organism>
<evidence type="ECO:0000313" key="6">
    <source>
        <dbReference type="Proteomes" id="UP000013526"/>
    </source>
</evidence>
<dbReference type="Gene3D" id="3.50.50.60">
    <property type="entry name" value="FAD/NAD(P)-binding domain"/>
    <property type="match status" value="2"/>
</dbReference>
<keyword evidence="3 5" id="KW-0560">Oxidoreductase</keyword>
<evidence type="ECO:0000256" key="1">
    <source>
        <dbReference type="ARBA" id="ARBA00022630"/>
    </source>
</evidence>
<dbReference type="InterPro" id="IPR009158">
    <property type="entry name" value="G3P_DH_GlpB_su"/>
</dbReference>